<proteinExistence type="predicted"/>
<reference evidence="1" key="1">
    <citation type="submission" date="2014-09" db="EMBL/GenBank/DDBJ databases">
        <authorList>
            <person name="Magalhaes I.L.F."/>
            <person name="Oliveira U."/>
            <person name="Santos F.R."/>
            <person name="Vidigal T.H.D.A."/>
            <person name="Brescovit A.D."/>
            <person name="Santos A.J."/>
        </authorList>
    </citation>
    <scope>NUCLEOTIDE SEQUENCE</scope>
    <source>
        <tissue evidence="1">Shoot tissue taken approximately 20 cm above the soil surface</tissue>
    </source>
</reference>
<evidence type="ECO:0000313" key="1">
    <source>
        <dbReference type="EMBL" id="JAD72515.1"/>
    </source>
</evidence>
<protein>
    <submittedName>
        <fullName evidence="1">Uncharacterized protein</fullName>
    </submittedName>
</protein>
<organism evidence="1">
    <name type="scientific">Arundo donax</name>
    <name type="common">Giant reed</name>
    <name type="synonym">Donax arundinaceus</name>
    <dbReference type="NCBI Taxonomy" id="35708"/>
    <lineage>
        <taxon>Eukaryota</taxon>
        <taxon>Viridiplantae</taxon>
        <taxon>Streptophyta</taxon>
        <taxon>Embryophyta</taxon>
        <taxon>Tracheophyta</taxon>
        <taxon>Spermatophyta</taxon>
        <taxon>Magnoliopsida</taxon>
        <taxon>Liliopsida</taxon>
        <taxon>Poales</taxon>
        <taxon>Poaceae</taxon>
        <taxon>PACMAD clade</taxon>
        <taxon>Arundinoideae</taxon>
        <taxon>Arundineae</taxon>
        <taxon>Arundo</taxon>
    </lineage>
</organism>
<dbReference type="EMBL" id="GBRH01225380">
    <property type="protein sequence ID" value="JAD72515.1"/>
    <property type="molecule type" value="Transcribed_RNA"/>
</dbReference>
<sequence>MPKLEKMLSAKICQNFPEVPFLGGSN</sequence>
<reference evidence="1" key="2">
    <citation type="journal article" date="2015" name="Data Brief">
        <title>Shoot transcriptome of the giant reed, Arundo donax.</title>
        <authorList>
            <person name="Barrero R.A."/>
            <person name="Guerrero F.D."/>
            <person name="Moolhuijzen P."/>
            <person name="Goolsby J.A."/>
            <person name="Tidwell J."/>
            <person name="Bellgard S.E."/>
            <person name="Bellgard M.I."/>
        </authorList>
    </citation>
    <scope>NUCLEOTIDE SEQUENCE</scope>
    <source>
        <tissue evidence="1">Shoot tissue taken approximately 20 cm above the soil surface</tissue>
    </source>
</reference>
<dbReference type="AlphaFoldDB" id="A0A0A9CGJ1"/>
<name>A0A0A9CGJ1_ARUDO</name>
<accession>A0A0A9CGJ1</accession>